<dbReference type="GO" id="GO:0043195">
    <property type="term" value="C:terminal bouton"/>
    <property type="evidence" value="ECO:0007669"/>
    <property type="project" value="TreeGrafter"/>
</dbReference>
<organism evidence="2 3">
    <name type="scientific">Protopolystoma xenopodis</name>
    <dbReference type="NCBI Taxonomy" id="117903"/>
    <lineage>
        <taxon>Eukaryota</taxon>
        <taxon>Metazoa</taxon>
        <taxon>Spiralia</taxon>
        <taxon>Lophotrochozoa</taxon>
        <taxon>Platyhelminthes</taxon>
        <taxon>Monogenea</taxon>
        <taxon>Polyopisthocotylea</taxon>
        <taxon>Polystomatidea</taxon>
        <taxon>Polystomatidae</taxon>
        <taxon>Protopolystoma</taxon>
    </lineage>
</organism>
<dbReference type="GO" id="GO:0035249">
    <property type="term" value="P:synaptic transmission, glutamatergic"/>
    <property type="evidence" value="ECO:0007669"/>
    <property type="project" value="TreeGrafter"/>
</dbReference>
<comment type="caution">
    <text evidence="2">The sequence shown here is derived from an EMBL/GenBank/DDBJ whole genome shotgun (WGS) entry which is preliminary data.</text>
</comment>
<proteinExistence type="predicted"/>
<dbReference type="GO" id="GO:0061789">
    <property type="term" value="P:dense core granule priming"/>
    <property type="evidence" value="ECO:0007669"/>
    <property type="project" value="TreeGrafter"/>
</dbReference>
<dbReference type="GO" id="GO:0098831">
    <property type="term" value="C:presynaptic active zone cytoplasmic component"/>
    <property type="evidence" value="ECO:0007669"/>
    <property type="project" value="TreeGrafter"/>
</dbReference>
<dbReference type="EMBL" id="CAAALY010247167">
    <property type="protein sequence ID" value="VEL34187.1"/>
    <property type="molecule type" value="Genomic_DNA"/>
</dbReference>
<keyword evidence="3" id="KW-1185">Reference proteome</keyword>
<dbReference type="GO" id="GO:0019992">
    <property type="term" value="F:diacylglycerol binding"/>
    <property type="evidence" value="ECO:0007669"/>
    <property type="project" value="InterPro"/>
</dbReference>
<evidence type="ECO:0000313" key="2">
    <source>
        <dbReference type="EMBL" id="VEL34187.1"/>
    </source>
</evidence>
<dbReference type="GO" id="GO:0005516">
    <property type="term" value="F:calmodulin binding"/>
    <property type="evidence" value="ECO:0007669"/>
    <property type="project" value="TreeGrafter"/>
</dbReference>
<dbReference type="PANTHER" id="PTHR10480">
    <property type="entry name" value="PROTEIN UNC-13 HOMOLOG"/>
    <property type="match status" value="1"/>
</dbReference>
<dbReference type="Gene3D" id="1.10.357.50">
    <property type="match status" value="1"/>
</dbReference>
<accession>A0A3S5FFV5</accession>
<feature type="domain" description="MUN" evidence="1">
    <location>
        <begin position="54"/>
        <end position="105"/>
    </location>
</feature>
<dbReference type="GO" id="GO:0042734">
    <property type="term" value="C:presynaptic membrane"/>
    <property type="evidence" value="ECO:0007669"/>
    <property type="project" value="TreeGrafter"/>
</dbReference>
<dbReference type="PANTHER" id="PTHR10480:SF12">
    <property type="entry name" value="UNC-13, ISOFORM E"/>
    <property type="match status" value="1"/>
</dbReference>
<dbReference type="AlphaFoldDB" id="A0A3S5FFV5"/>
<dbReference type="GO" id="GO:0016082">
    <property type="term" value="P:synaptic vesicle priming"/>
    <property type="evidence" value="ECO:0007669"/>
    <property type="project" value="TreeGrafter"/>
</dbReference>
<name>A0A3S5FFV5_9PLAT</name>
<sequence length="148" mass="17020">MLTLEVGTLFALHALPHRSNSHLFLLSDLFNSFSQASFCCSSSDAFIFYFVAPQTVEKVLLAYADRVKADSSQFQRDHKTAIILINNIQQMRVQLEKLYEAMDRNRQVDGSSWGSGSQSYRQWDRLLTMHVAERVKRSLSCHEVKLFV</sequence>
<protein>
    <recommendedName>
        <fullName evidence="1">MUN domain-containing protein</fullName>
    </recommendedName>
</protein>
<evidence type="ECO:0000313" key="3">
    <source>
        <dbReference type="Proteomes" id="UP000784294"/>
    </source>
</evidence>
<dbReference type="Proteomes" id="UP000784294">
    <property type="component" value="Unassembled WGS sequence"/>
</dbReference>
<dbReference type="InterPro" id="IPR027080">
    <property type="entry name" value="Unc-13"/>
</dbReference>
<dbReference type="GO" id="GO:0016081">
    <property type="term" value="P:synaptic vesicle docking"/>
    <property type="evidence" value="ECO:0007669"/>
    <property type="project" value="TreeGrafter"/>
</dbReference>
<dbReference type="GO" id="GO:0030672">
    <property type="term" value="C:synaptic vesicle membrane"/>
    <property type="evidence" value="ECO:0007669"/>
    <property type="project" value="TreeGrafter"/>
</dbReference>
<reference evidence="2" key="1">
    <citation type="submission" date="2018-11" db="EMBL/GenBank/DDBJ databases">
        <authorList>
            <consortium name="Pathogen Informatics"/>
        </authorList>
    </citation>
    <scope>NUCLEOTIDE SEQUENCE</scope>
</reference>
<dbReference type="GO" id="GO:0031594">
    <property type="term" value="C:neuromuscular junction"/>
    <property type="evidence" value="ECO:0007669"/>
    <property type="project" value="TreeGrafter"/>
</dbReference>
<dbReference type="Pfam" id="PF06292">
    <property type="entry name" value="MUN"/>
    <property type="match status" value="1"/>
</dbReference>
<dbReference type="GO" id="GO:0017075">
    <property type="term" value="F:syntaxin-1 binding"/>
    <property type="evidence" value="ECO:0007669"/>
    <property type="project" value="TreeGrafter"/>
</dbReference>
<gene>
    <name evidence="2" type="ORF">PXEA_LOCUS27627</name>
</gene>
<evidence type="ECO:0000259" key="1">
    <source>
        <dbReference type="Pfam" id="PF06292"/>
    </source>
</evidence>
<dbReference type="GO" id="GO:0099525">
    <property type="term" value="P:presynaptic dense core vesicle exocytosis"/>
    <property type="evidence" value="ECO:0007669"/>
    <property type="project" value="TreeGrafter"/>
</dbReference>
<dbReference type="InterPro" id="IPR010439">
    <property type="entry name" value="MUN_dom"/>
</dbReference>